<protein>
    <submittedName>
        <fullName evidence="12">Serine/threonine-protein kinase Sgk1</fullName>
    </submittedName>
</protein>
<evidence type="ECO:0000256" key="3">
    <source>
        <dbReference type="ARBA" id="ARBA00022679"/>
    </source>
</evidence>
<dbReference type="Gene3D" id="3.30.200.20">
    <property type="entry name" value="Phosphorylase Kinase, domain 1"/>
    <property type="match status" value="1"/>
</dbReference>
<keyword evidence="13" id="KW-1185">Reference proteome</keyword>
<feature type="compositionally biased region" description="Basic residues" evidence="9">
    <location>
        <begin position="33"/>
        <end position="49"/>
    </location>
</feature>
<evidence type="ECO:0000256" key="4">
    <source>
        <dbReference type="ARBA" id="ARBA00022741"/>
    </source>
</evidence>
<evidence type="ECO:0000256" key="2">
    <source>
        <dbReference type="ARBA" id="ARBA00022553"/>
    </source>
</evidence>
<dbReference type="SMART" id="SM00133">
    <property type="entry name" value="S_TK_X"/>
    <property type="match status" value="1"/>
</dbReference>
<keyword evidence="4 7" id="KW-0547">Nucleotide-binding</keyword>
<dbReference type="SMART" id="SM00220">
    <property type="entry name" value="S_TKc"/>
    <property type="match status" value="1"/>
</dbReference>
<name>A0ABQ7SCA6_9ACAR</name>
<dbReference type="InterPro" id="IPR017441">
    <property type="entry name" value="Protein_kinase_ATP_BS"/>
</dbReference>
<keyword evidence="6 7" id="KW-0067">ATP-binding</keyword>
<evidence type="ECO:0000256" key="6">
    <source>
        <dbReference type="ARBA" id="ARBA00022840"/>
    </source>
</evidence>
<dbReference type="InterPro" id="IPR017892">
    <property type="entry name" value="Pkinase_C"/>
</dbReference>
<evidence type="ECO:0000256" key="5">
    <source>
        <dbReference type="ARBA" id="ARBA00022777"/>
    </source>
</evidence>
<feature type="region of interest" description="Disordered" evidence="9">
    <location>
        <begin position="27"/>
        <end position="56"/>
    </location>
</feature>
<dbReference type="Pfam" id="PF00433">
    <property type="entry name" value="Pkinase_C"/>
    <property type="match status" value="1"/>
</dbReference>
<comment type="caution">
    <text evidence="12">The sequence shown here is derived from an EMBL/GenBank/DDBJ whole genome shotgun (WGS) entry which is preliminary data.</text>
</comment>
<dbReference type="PANTHER" id="PTHR24351">
    <property type="entry name" value="RIBOSOMAL PROTEIN S6 KINASE"/>
    <property type="match status" value="1"/>
</dbReference>
<dbReference type="InterPro" id="IPR011009">
    <property type="entry name" value="Kinase-like_dom_sf"/>
</dbReference>
<sequence>MSYIKKEMIARINVILSKCHITNNNGLEARDDHHHHHHLHHHHHHHHHLNVNSHDVNDDVSDDDKIDLGSSERLHVIPHDFEFLKVIGKGSFGKVYLARHKLEAKIYAIKVLSKHMILKHNEKRHVMSERNVLIRNLRHPFLIGLHYSFQSKDKLYFVLDYANGGEMFYHLQRDHVFEESRARFYAAEITSALGYLHAEGIIYRDLKPENILLDSSGHLVLTDFGLCKEGIKDIDTTTTFCGTPEYLAPEVLRKEAYDRCVDWWCLGAVLYEMLFGLPPFFSQDRAEMYDNILHQPLKFRNNASIEARQILTGLLSKNKHTRLGFLGGADEVKRHEFFRSINWYDLEAKKICPPYNPEVHDQMDVRNIDPVFIAEPVPSSVCKQHSLGVTNSFPEDSFQGFSYAPSLLNK</sequence>
<dbReference type="EMBL" id="JAIFTH010000039">
    <property type="protein sequence ID" value="KAG9511043.1"/>
    <property type="molecule type" value="Genomic_DNA"/>
</dbReference>
<keyword evidence="2" id="KW-0597">Phosphoprotein</keyword>
<evidence type="ECO:0000256" key="1">
    <source>
        <dbReference type="ARBA" id="ARBA00022527"/>
    </source>
</evidence>
<evidence type="ECO:0000259" key="10">
    <source>
        <dbReference type="PROSITE" id="PS50011"/>
    </source>
</evidence>
<dbReference type="InterPro" id="IPR000719">
    <property type="entry name" value="Prot_kinase_dom"/>
</dbReference>
<dbReference type="InterPro" id="IPR008271">
    <property type="entry name" value="Ser/Thr_kinase_AS"/>
</dbReference>
<proteinExistence type="inferred from homology"/>
<feature type="non-terminal residue" evidence="12">
    <location>
        <position position="1"/>
    </location>
</feature>
<organism evidence="12 13">
    <name type="scientific">Fragariocoptes setiger</name>
    <dbReference type="NCBI Taxonomy" id="1670756"/>
    <lineage>
        <taxon>Eukaryota</taxon>
        <taxon>Metazoa</taxon>
        <taxon>Ecdysozoa</taxon>
        <taxon>Arthropoda</taxon>
        <taxon>Chelicerata</taxon>
        <taxon>Arachnida</taxon>
        <taxon>Acari</taxon>
        <taxon>Acariformes</taxon>
        <taxon>Trombidiformes</taxon>
        <taxon>Prostigmata</taxon>
        <taxon>Eupodina</taxon>
        <taxon>Eriophyoidea</taxon>
        <taxon>Phytoptidae</taxon>
        <taxon>Fragariocoptes</taxon>
    </lineage>
</organism>
<feature type="domain" description="AGC-kinase C-terminal" evidence="11">
    <location>
        <begin position="339"/>
        <end position="410"/>
    </location>
</feature>
<keyword evidence="3" id="KW-0808">Transferase</keyword>
<keyword evidence="5 12" id="KW-0418">Kinase</keyword>
<evidence type="ECO:0000256" key="9">
    <source>
        <dbReference type="SAM" id="MobiDB-lite"/>
    </source>
</evidence>
<dbReference type="InterPro" id="IPR000961">
    <property type="entry name" value="AGC-kinase_C"/>
</dbReference>
<feature type="domain" description="Protein kinase" evidence="10">
    <location>
        <begin position="81"/>
        <end position="338"/>
    </location>
</feature>
<reference evidence="12 13" key="1">
    <citation type="submission" date="2020-10" db="EMBL/GenBank/DDBJ databases">
        <authorList>
            <person name="Klimov P.B."/>
            <person name="Dyachkov S.M."/>
            <person name="Chetverikov P.E."/>
        </authorList>
    </citation>
    <scope>NUCLEOTIDE SEQUENCE [LARGE SCALE GENOMIC DNA]</scope>
    <source>
        <strain evidence="12">BMOC 18-1129-001#AD2665</strain>
        <tissue evidence="12">Entire mites</tissue>
    </source>
</reference>
<evidence type="ECO:0000256" key="8">
    <source>
        <dbReference type="RuleBase" id="RU000304"/>
    </source>
</evidence>
<gene>
    <name evidence="12" type="primary">sgk1</name>
    <name evidence="12" type="ORF">GZH46_00396</name>
</gene>
<dbReference type="PROSITE" id="PS00107">
    <property type="entry name" value="PROTEIN_KINASE_ATP"/>
    <property type="match status" value="1"/>
</dbReference>
<evidence type="ECO:0000256" key="7">
    <source>
        <dbReference type="PROSITE-ProRule" id="PRU10141"/>
    </source>
</evidence>
<feature type="binding site" evidence="7">
    <location>
        <position position="119"/>
    </location>
    <ligand>
        <name>ATP</name>
        <dbReference type="ChEBI" id="CHEBI:30616"/>
    </ligand>
</feature>
<dbReference type="SUPFAM" id="SSF56112">
    <property type="entry name" value="Protein kinase-like (PK-like)"/>
    <property type="match status" value="1"/>
</dbReference>
<dbReference type="GO" id="GO:0016301">
    <property type="term" value="F:kinase activity"/>
    <property type="evidence" value="ECO:0007669"/>
    <property type="project" value="UniProtKB-KW"/>
</dbReference>
<dbReference type="Proteomes" id="UP000825002">
    <property type="component" value="Unassembled WGS sequence"/>
</dbReference>
<dbReference type="Gene3D" id="1.10.510.10">
    <property type="entry name" value="Transferase(Phosphotransferase) domain 1"/>
    <property type="match status" value="1"/>
</dbReference>
<evidence type="ECO:0000259" key="11">
    <source>
        <dbReference type="PROSITE" id="PS51285"/>
    </source>
</evidence>
<dbReference type="PROSITE" id="PS00108">
    <property type="entry name" value="PROTEIN_KINASE_ST"/>
    <property type="match status" value="1"/>
</dbReference>
<dbReference type="PROSITE" id="PS51285">
    <property type="entry name" value="AGC_KINASE_CTER"/>
    <property type="match status" value="1"/>
</dbReference>
<dbReference type="PROSITE" id="PS50011">
    <property type="entry name" value="PROTEIN_KINASE_DOM"/>
    <property type="match status" value="1"/>
</dbReference>
<evidence type="ECO:0000313" key="12">
    <source>
        <dbReference type="EMBL" id="KAG9511043.1"/>
    </source>
</evidence>
<dbReference type="Pfam" id="PF00069">
    <property type="entry name" value="Pkinase"/>
    <property type="match status" value="1"/>
</dbReference>
<accession>A0ABQ7SCA6</accession>
<evidence type="ECO:0000313" key="13">
    <source>
        <dbReference type="Proteomes" id="UP000825002"/>
    </source>
</evidence>
<comment type="similarity">
    <text evidence="8">Belongs to the protein kinase superfamily.</text>
</comment>
<keyword evidence="1 8" id="KW-0723">Serine/threonine-protein kinase</keyword>